<evidence type="ECO:0000313" key="3">
    <source>
        <dbReference type="EMBL" id="PJF18343.1"/>
    </source>
</evidence>
<gene>
    <name evidence="3" type="ORF">PSACC_01831</name>
</gene>
<accession>A0A2H9TKQ5</accession>
<feature type="region of interest" description="Disordered" evidence="1">
    <location>
        <begin position="35"/>
        <end position="86"/>
    </location>
</feature>
<keyword evidence="4" id="KW-1185">Reference proteome</keyword>
<evidence type="ECO:0000256" key="2">
    <source>
        <dbReference type="SAM" id="SignalP"/>
    </source>
</evidence>
<dbReference type="AlphaFoldDB" id="A0A2H9TKQ5"/>
<name>A0A2H9TKQ5_9FUNG</name>
<organism evidence="3 4">
    <name type="scientific">Paramicrosporidium saccamoebae</name>
    <dbReference type="NCBI Taxonomy" id="1246581"/>
    <lineage>
        <taxon>Eukaryota</taxon>
        <taxon>Fungi</taxon>
        <taxon>Fungi incertae sedis</taxon>
        <taxon>Cryptomycota</taxon>
        <taxon>Cryptomycota incertae sedis</taxon>
        <taxon>Paramicrosporidium</taxon>
    </lineage>
</organism>
<feature type="compositionally biased region" description="Low complexity" evidence="1">
    <location>
        <begin position="52"/>
        <end position="79"/>
    </location>
</feature>
<sequence>MRLAQITILAAICLFGVAKGDDFFEMLFGTKPLNGKLGESSVAPEESSKPEATSADAASSDAANADAANTDAADTTVTSETDATNA</sequence>
<keyword evidence="2" id="KW-0732">Signal</keyword>
<comment type="caution">
    <text evidence="3">The sequence shown here is derived from an EMBL/GenBank/DDBJ whole genome shotgun (WGS) entry which is preliminary data.</text>
</comment>
<evidence type="ECO:0000313" key="4">
    <source>
        <dbReference type="Proteomes" id="UP000240830"/>
    </source>
</evidence>
<feature type="signal peptide" evidence="2">
    <location>
        <begin position="1"/>
        <end position="20"/>
    </location>
</feature>
<protein>
    <submittedName>
        <fullName evidence="3">Uncharacterized protein</fullName>
    </submittedName>
</protein>
<feature type="chain" id="PRO_5014119269" evidence="2">
    <location>
        <begin position="21"/>
        <end position="86"/>
    </location>
</feature>
<dbReference type="Proteomes" id="UP000240830">
    <property type="component" value="Unassembled WGS sequence"/>
</dbReference>
<reference evidence="3 4" key="1">
    <citation type="submission" date="2016-10" db="EMBL/GenBank/DDBJ databases">
        <title>The genome of Paramicrosporidium saccamoebae is the missing link in understanding Cryptomycota and Microsporidia evolution.</title>
        <authorList>
            <person name="Quandt C.A."/>
            <person name="Beaudet D."/>
            <person name="Corsaro D."/>
            <person name="Michel R."/>
            <person name="Corradi N."/>
            <person name="James T."/>
        </authorList>
    </citation>
    <scope>NUCLEOTIDE SEQUENCE [LARGE SCALE GENOMIC DNA]</scope>
    <source>
        <strain evidence="3 4">KSL3</strain>
    </source>
</reference>
<proteinExistence type="predicted"/>
<evidence type="ECO:0000256" key="1">
    <source>
        <dbReference type="SAM" id="MobiDB-lite"/>
    </source>
</evidence>
<dbReference type="EMBL" id="MTSL01000128">
    <property type="protein sequence ID" value="PJF18343.1"/>
    <property type="molecule type" value="Genomic_DNA"/>
</dbReference>